<evidence type="ECO:0000313" key="2">
    <source>
        <dbReference type="Proteomes" id="UP001589799"/>
    </source>
</evidence>
<name>A0ABV6I1C6_9RHOB</name>
<protein>
    <recommendedName>
        <fullName evidence="3">DUF3077 domain-containing protein</fullName>
    </recommendedName>
</protein>
<evidence type="ECO:0008006" key="3">
    <source>
        <dbReference type="Google" id="ProtNLM"/>
    </source>
</evidence>
<keyword evidence="2" id="KW-1185">Reference proteome</keyword>
<proteinExistence type="predicted"/>
<dbReference type="Proteomes" id="UP001589799">
    <property type="component" value="Unassembled WGS sequence"/>
</dbReference>
<organism evidence="1 2">
    <name type="scientific">Paracoccus niistensis</name>
    <dbReference type="NCBI Taxonomy" id="632935"/>
    <lineage>
        <taxon>Bacteria</taxon>
        <taxon>Pseudomonadati</taxon>
        <taxon>Pseudomonadota</taxon>
        <taxon>Alphaproteobacteria</taxon>
        <taxon>Rhodobacterales</taxon>
        <taxon>Paracoccaceae</taxon>
        <taxon>Paracoccus</taxon>
    </lineage>
</organism>
<reference evidence="1 2" key="1">
    <citation type="submission" date="2024-09" db="EMBL/GenBank/DDBJ databases">
        <authorList>
            <person name="Sun Q."/>
            <person name="Mori K."/>
        </authorList>
    </citation>
    <scope>NUCLEOTIDE SEQUENCE [LARGE SCALE GENOMIC DNA]</scope>
    <source>
        <strain evidence="1 2">KCTC 22789</strain>
    </source>
</reference>
<dbReference type="EMBL" id="JBHLWE010000009">
    <property type="protein sequence ID" value="MFC0339787.1"/>
    <property type="molecule type" value="Genomic_DNA"/>
</dbReference>
<comment type="caution">
    <text evidence="1">The sequence shown here is derived from an EMBL/GenBank/DDBJ whole genome shotgun (WGS) entry which is preliminary data.</text>
</comment>
<accession>A0ABV6I1C6</accession>
<gene>
    <name evidence="1" type="ORF">ACFFII_03275</name>
</gene>
<evidence type="ECO:0000313" key="1">
    <source>
        <dbReference type="EMBL" id="MFC0339787.1"/>
    </source>
</evidence>
<sequence>MTKPILDASDAVSSAKAFLRAIEMTTRGNAFGDNQDAAAMSTLCFAAEDKLNEALSLLQAAVKGETA</sequence>
<dbReference type="RefSeq" id="WP_377697469.1">
    <property type="nucleotide sequence ID" value="NZ_JBHLWE010000009.1"/>
</dbReference>